<feature type="domain" description="Type I restriction modification DNA specificity" evidence="4">
    <location>
        <begin position="1"/>
        <end position="101"/>
    </location>
</feature>
<evidence type="ECO:0000256" key="3">
    <source>
        <dbReference type="ARBA" id="ARBA00023125"/>
    </source>
</evidence>
<organism evidence="5 6">
    <name type="scientific">Alkalimonas mucilaginosa</name>
    <dbReference type="NCBI Taxonomy" id="3057676"/>
    <lineage>
        <taxon>Bacteria</taxon>
        <taxon>Pseudomonadati</taxon>
        <taxon>Pseudomonadota</taxon>
        <taxon>Gammaproteobacteria</taxon>
        <taxon>Alkalimonas</taxon>
    </lineage>
</organism>
<keyword evidence="6" id="KW-1185">Reference proteome</keyword>
<sequence length="124" mass="13981">VLFTTEAPLGNVALLGKYEKVVVGQRLIALRSKGKLTHEYLMYLLLHPFIQGLIQNRSSGSTVKGIRTKELYEIELPVPDKLYQERFSEIFLAVNSLNKKEHDSLSLTSDAFELLSQKAFSGQL</sequence>
<accession>A0ABU7JL68</accession>
<gene>
    <name evidence="5" type="ORF">QWF21_17850</name>
</gene>
<keyword evidence="5" id="KW-0255">Endonuclease</keyword>
<evidence type="ECO:0000256" key="1">
    <source>
        <dbReference type="ARBA" id="ARBA00010923"/>
    </source>
</evidence>
<comment type="similarity">
    <text evidence="1">Belongs to the type-I restriction system S methylase family.</text>
</comment>
<keyword evidence="5" id="KW-0540">Nuclease</keyword>
<dbReference type="EC" id="3.1.21.-" evidence="5"/>
<dbReference type="Gene3D" id="3.90.220.20">
    <property type="entry name" value="DNA methylase specificity domains"/>
    <property type="match status" value="1"/>
</dbReference>
<dbReference type="GO" id="GO:0004519">
    <property type="term" value="F:endonuclease activity"/>
    <property type="evidence" value="ECO:0007669"/>
    <property type="project" value="UniProtKB-KW"/>
</dbReference>
<feature type="non-terminal residue" evidence="5">
    <location>
        <position position="1"/>
    </location>
</feature>
<name>A0ABU7JL68_9GAMM</name>
<dbReference type="InterPro" id="IPR000055">
    <property type="entry name" value="Restrct_endonuc_typeI_TRD"/>
</dbReference>
<evidence type="ECO:0000256" key="2">
    <source>
        <dbReference type="ARBA" id="ARBA00022747"/>
    </source>
</evidence>
<reference evidence="5 6" key="1">
    <citation type="submission" date="2023-06" db="EMBL/GenBank/DDBJ databases">
        <title>Alkalimonas sp., MEB004 an alkaliphilic bacterium isolated from Lonar Lake, India.</title>
        <authorList>
            <person name="Joshi A."/>
            <person name="Thite S."/>
        </authorList>
    </citation>
    <scope>NUCLEOTIDE SEQUENCE [LARGE SCALE GENOMIC DNA]</scope>
    <source>
        <strain evidence="5 6">MEB004</strain>
    </source>
</reference>
<evidence type="ECO:0000313" key="5">
    <source>
        <dbReference type="EMBL" id="MEE2026103.1"/>
    </source>
</evidence>
<dbReference type="SUPFAM" id="SSF116734">
    <property type="entry name" value="DNA methylase specificity domain"/>
    <property type="match status" value="1"/>
</dbReference>
<comment type="caution">
    <text evidence="5">The sequence shown here is derived from an EMBL/GenBank/DDBJ whole genome shotgun (WGS) entry which is preliminary data.</text>
</comment>
<dbReference type="Proteomes" id="UP001339167">
    <property type="component" value="Unassembled WGS sequence"/>
</dbReference>
<dbReference type="GO" id="GO:0016787">
    <property type="term" value="F:hydrolase activity"/>
    <property type="evidence" value="ECO:0007669"/>
    <property type="project" value="UniProtKB-KW"/>
</dbReference>
<dbReference type="InterPro" id="IPR052021">
    <property type="entry name" value="Type-I_RS_S_subunit"/>
</dbReference>
<protein>
    <submittedName>
        <fullName evidence="5">Restriction endonuclease subunit S</fullName>
        <ecNumber evidence="5">3.1.21.-</ecNumber>
    </submittedName>
</protein>
<keyword evidence="2" id="KW-0680">Restriction system</keyword>
<dbReference type="Pfam" id="PF01420">
    <property type="entry name" value="Methylase_S"/>
    <property type="match status" value="1"/>
</dbReference>
<evidence type="ECO:0000313" key="6">
    <source>
        <dbReference type="Proteomes" id="UP001339167"/>
    </source>
</evidence>
<dbReference type="EMBL" id="JAUGZK010000027">
    <property type="protein sequence ID" value="MEE2026103.1"/>
    <property type="molecule type" value="Genomic_DNA"/>
</dbReference>
<dbReference type="PANTHER" id="PTHR30408:SF12">
    <property type="entry name" value="TYPE I RESTRICTION ENZYME MJAVIII SPECIFICITY SUBUNIT"/>
    <property type="match status" value="1"/>
</dbReference>
<dbReference type="RefSeq" id="WP_330089396.1">
    <property type="nucleotide sequence ID" value="NZ_JAUGZK010000027.1"/>
</dbReference>
<evidence type="ECO:0000259" key="4">
    <source>
        <dbReference type="Pfam" id="PF01420"/>
    </source>
</evidence>
<proteinExistence type="inferred from homology"/>
<dbReference type="InterPro" id="IPR044946">
    <property type="entry name" value="Restrct_endonuc_typeI_TRD_sf"/>
</dbReference>
<keyword evidence="3" id="KW-0238">DNA-binding</keyword>
<keyword evidence="5" id="KW-0378">Hydrolase</keyword>
<dbReference type="PANTHER" id="PTHR30408">
    <property type="entry name" value="TYPE-1 RESTRICTION ENZYME ECOKI SPECIFICITY PROTEIN"/>
    <property type="match status" value="1"/>
</dbReference>